<gene>
    <name evidence="2" type="ORF">LIN78_00320</name>
</gene>
<protein>
    <submittedName>
        <fullName evidence="2">Competence/damage-inducible protein A</fullName>
    </submittedName>
</protein>
<reference evidence="2" key="1">
    <citation type="submission" date="2021-10" db="EMBL/GenBank/DDBJ databases">
        <title>The complete genome sequence of Leeia sp. TBRC 13508.</title>
        <authorList>
            <person name="Charoenyingcharoen P."/>
            <person name="Yukphan P."/>
        </authorList>
    </citation>
    <scope>NUCLEOTIDE SEQUENCE</scope>
    <source>
        <strain evidence="2">TBRC 13508</strain>
    </source>
</reference>
<keyword evidence="3" id="KW-1185">Reference proteome</keyword>
<dbReference type="InterPro" id="IPR050101">
    <property type="entry name" value="CinA"/>
</dbReference>
<dbReference type="RefSeq" id="WP_227177347.1">
    <property type="nucleotide sequence ID" value="NZ_JAJBZT010000001.1"/>
</dbReference>
<dbReference type="CDD" id="cd00885">
    <property type="entry name" value="cinA"/>
    <property type="match status" value="1"/>
</dbReference>
<feature type="domain" description="MoaB/Mog" evidence="1">
    <location>
        <begin position="4"/>
        <end position="164"/>
    </location>
</feature>
<evidence type="ECO:0000313" key="3">
    <source>
        <dbReference type="Proteomes" id="UP001165395"/>
    </source>
</evidence>
<organism evidence="2 3">
    <name type="scientific">Leeia speluncae</name>
    <dbReference type="NCBI Taxonomy" id="2884804"/>
    <lineage>
        <taxon>Bacteria</taxon>
        <taxon>Pseudomonadati</taxon>
        <taxon>Pseudomonadota</taxon>
        <taxon>Betaproteobacteria</taxon>
        <taxon>Neisseriales</taxon>
        <taxon>Leeiaceae</taxon>
        <taxon>Leeia</taxon>
    </lineage>
</organism>
<dbReference type="EMBL" id="JAJBZT010000001">
    <property type="protein sequence ID" value="MCB6181999.1"/>
    <property type="molecule type" value="Genomic_DNA"/>
</dbReference>
<dbReference type="SUPFAM" id="SSF53218">
    <property type="entry name" value="Molybdenum cofactor biosynthesis proteins"/>
    <property type="match status" value="1"/>
</dbReference>
<accession>A0ABS8D1D9</accession>
<proteinExistence type="predicted"/>
<evidence type="ECO:0000313" key="2">
    <source>
        <dbReference type="EMBL" id="MCB6181999.1"/>
    </source>
</evidence>
<dbReference type="InterPro" id="IPR001453">
    <property type="entry name" value="MoaB/Mog_dom"/>
</dbReference>
<dbReference type="SMART" id="SM00852">
    <property type="entry name" value="MoCF_biosynth"/>
    <property type="match status" value="1"/>
</dbReference>
<dbReference type="Gene3D" id="3.40.980.10">
    <property type="entry name" value="MoaB/Mog-like domain"/>
    <property type="match status" value="1"/>
</dbReference>
<dbReference type="Proteomes" id="UP001165395">
    <property type="component" value="Unassembled WGS sequence"/>
</dbReference>
<dbReference type="Pfam" id="PF00994">
    <property type="entry name" value="MoCF_biosynth"/>
    <property type="match status" value="1"/>
</dbReference>
<dbReference type="InterPro" id="IPR036425">
    <property type="entry name" value="MoaB/Mog-like_dom_sf"/>
</dbReference>
<name>A0ABS8D1D9_9NEIS</name>
<dbReference type="PANTHER" id="PTHR13939">
    <property type="entry name" value="NICOTINAMIDE-NUCLEOTIDE AMIDOHYDROLASE PNCC"/>
    <property type="match status" value="1"/>
</dbReference>
<sequence>MTIGAYIIGDEILSGRRKDAHMAKLIEMLAARGLELSWCHYLGDDREKQAAAYRQSFASDAIVFSFGGIGATPDDHSRQASAMALGVPLAMHPEGLKELEIQFGAEAWPNRVKMVEYPEGARIIPNPINRVAGFSIHRHHFVPGFPNMAWPMVEWVLENEYPDLKLASKITRSFLCLDARESVLLTLMEAFVARFPTVKFSSLPHSIDPQNPKPPVIEFGVTGVPEEVESAVVWLRTELMNAGYQLA</sequence>
<dbReference type="PANTHER" id="PTHR13939:SF0">
    <property type="entry name" value="NMN AMIDOHYDROLASE-LIKE PROTEIN YFAY"/>
    <property type="match status" value="1"/>
</dbReference>
<evidence type="ECO:0000259" key="1">
    <source>
        <dbReference type="SMART" id="SM00852"/>
    </source>
</evidence>
<comment type="caution">
    <text evidence="2">The sequence shown here is derived from an EMBL/GenBank/DDBJ whole genome shotgun (WGS) entry which is preliminary data.</text>
</comment>